<dbReference type="InterPro" id="IPR014710">
    <property type="entry name" value="RmlC-like_jellyroll"/>
</dbReference>
<dbReference type="Gene3D" id="2.60.120.10">
    <property type="entry name" value="Jelly Rolls"/>
    <property type="match status" value="1"/>
</dbReference>
<name>A0A6A8AFA0_9HYPH</name>
<proteinExistence type="predicted"/>
<dbReference type="InterPro" id="IPR012807">
    <property type="entry name" value="Anti-sigma_ChrR"/>
</dbReference>
<dbReference type="InterPro" id="IPR025979">
    <property type="entry name" value="ChrR-like_cupin_dom"/>
</dbReference>
<dbReference type="AlphaFoldDB" id="A0A6A8AFA0"/>
<dbReference type="CDD" id="cd20301">
    <property type="entry name" value="cupin_ChrR"/>
    <property type="match status" value="1"/>
</dbReference>
<gene>
    <name evidence="2" type="ORF">GAO09_25775</name>
</gene>
<feature type="domain" description="ChrR-like cupin" evidence="1">
    <location>
        <begin position="99"/>
        <end position="191"/>
    </location>
</feature>
<reference evidence="2 3" key="1">
    <citation type="submission" date="2019-11" db="EMBL/GenBank/DDBJ databases">
        <title>Genome analysis of Rhizobacterium cereale a novel genus and species isolated from maize roots in North Spain.</title>
        <authorList>
            <person name="Menendez E."/>
            <person name="Flores-Felix J.D."/>
            <person name="Ramirez-Bahena M.-H."/>
            <person name="Igual J.M."/>
            <person name="Garcia-Fraile P."/>
            <person name="Peix A."/>
            <person name="Velazquez E."/>
        </authorList>
    </citation>
    <scope>NUCLEOTIDE SEQUENCE [LARGE SCALE GENOMIC DNA]</scope>
    <source>
        <strain evidence="2 3">RZME27</strain>
    </source>
</reference>
<dbReference type="EMBL" id="WIXI01000050">
    <property type="protein sequence ID" value="MQY49449.1"/>
    <property type="molecule type" value="Genomic_DNA"/>
</dbReference>
<protein>
    <submittedName>
        <fullName evidence="2">Transcriptional regulator</fullName>
    </submittedName>
</protein>
<dbReference type="Gene3D" id="1.10.10.1320">
    <property type="entry name" value="Anti-sigma factor, zinc-finger domain"/>
    <property type="match status" value="1"/>
</dbReference>
<dbReference type="Proteomes" id="UP000435138">
    <property type="component" value="Unassembled WGS sequence"/>
</dbReference>
<evidence type="ECO:0000259" key="1">
    <source>
        <dbReference type="Pfam" id="PF12973"/>
    </source>
</evidence>
<dbReference type="NCBIfam" id="TIGR02451">
    <property type="entry name" value="anti_sig_ChrR"/>
    <property type="match status" value="1"/>
</dbReference>
<dbReference type="RefSeq" id="WP_153359178.1">
    <property type="nucleotide sequence ID" value="NZ_JAYKOO010000001.1"/>
</dbReference>
<dbReference type="InterPro" id="IPR041916">
    <property type="entry name" value="Anti_sigma_zinc_sf"/>
</dbReference>
<dbReference type="Pfam" id="PF12973">
    <property type="entry name" value="Cupin_7"/>
    <property type="match status" value="1"/>
</dbReference>
<comment type="caution">
    <text evidence="2">The sequence shown here is derived from an EMBL/GenBank/DDBJ whole genome shotgun (WGS) entry which is preliminary data.</text>
</comment>
<sequence>MTVAMLDALISEYVAGDLPEPARVLVASHIEMKPSSAMMARTLEAFAGESLEAAKTRALVSGDRCMENIMRSPSPALRLVQPREKHHVLPQALRDHLGYDLADVPWKTKLPGLKQHMIEHDKDDGSEMSLLWARPGRALPNHTHEGLELTLVLDGDFHDHRGTFGRGDVSVADEDLDHRPVAGMTKPCLCLSVLFAPIVLSGSKMGLLGDILGL</sequence>
<dbReference type="SUPFAM" id="SSF51182">
    <property type="entry name" value="RmlC-like cupins"/>
    <property type="match status" value="1"/>
</dbReference>
<evidence type="ECO:0000313" key="2">
    <source>
        <dbReference type="EMBL" id="MQY49449.1"/>
    </source>
</evidence>
<dbReference type="InterPro" id="IPR011051">
    <property type="entry name" value="RmlC_Cupin_sf"/>
</dbReference>
<evidence type="ECO:0000313" key="3">
    <source>
        <dbReference type="Proteomes" id="UP000435138"/>
    </source>
</evidence>
<accession>A0A6A8AFA0</accession>
<organism evidence="2 3">
    <name type="scientific">Endobacterium cereale</name>
    <dbReference type="NCBI Taxonomy" id="2663029"/>
    <lineage>
        <taxon>Bacteria</taxon>
        <taxon>Pseudomonadati</taxon>
        <taxon>Pseudomonadota</taxon>
        <taxon>Alphaproteobacteria</taxon>
        <taxon>Hyphomicrobiales</taxon>
        <taxon>Rhizobiaceae</taxon>
        <taxon>Endobacterium</taxon>
    </lineage>
</organism>
<keyword evidence="3" id="KW-1185">Reference proteome</keyword>